<proteinExistence type="evidence at transcript level"/>
<evidence type="ECO:0000256" key="2">
    <source>
        <dbReference type="ARBA" id="ARBA00022692"/>
    </source>
</evidence>
<accession>A0A6F9DUI1</accession>
<gene>
    <name evidence="8" type="primary">Tmem53-001</name>
</gene>
<name>A0A6F9DUI1_9ASCI</name>
<dbReference type="InterPro" id="IPR008547">
    <property type="entry name" value="DUF829_TMEM53"/>
</dbReference>
<keyword evidence="5" id="KW-0539">Nucleus</keyword>
<evidence type="ECO:0000256" key="1">
    <source>
        <dbReference type="ARBA" id="ARBA00004126"/>
    </source>
</evidence>
<keyword evidence="4 7" id="KW-0472">Membrane</keyword>
<evidence type="ECO:0000256" key="5">
    <source>
        <dbReference type="ARBA" id="ARBA00023242"/>
    </source>
</evidence>
<dbReference type="GO" id="GO:0031965">
    <property type="term" value="C:nuclear membrane"/>
    <property type="evidence" value="ECO:0007669"/>
    <property type="project" value="UniProtKB-SubCell"/>
</dbReference>
<protein>
    <submittedName>
        <fullName evidence="8">Transmembrane protein 53</fullName>
    </submittedName>
</protein>
<evidence type="ECO:0000256" key="4">
    <source>
        <dbReference type="ARBA" id="ARBA00023136"/>
    </source>
</evidence>
<feature type="transmembrane region" description="Helical" evidence="7">
    <location>
        <begin position="155"/>
        <end position="177"/>
    </location>
</feature>
<dbReference type="PANTHER" id="PTHR12265:SF30">
    <property type="entry name" value="TRANSMEMBRANE PROTEIN 53"/>
    <property type="match status" value="1"/>
</dbReference>
<dbReference type="PANTHER" id="PTHR12265">
    <property type="entry name" value="TRANSMEMBRANE PROTEIN 53"/>
    <property type="match status" value="1"/>
</dbReference>
<evidence type="ECO:0000256" key="6">
    <source>
        <dbReference type="ARBA" id="ARBA00037847"/>
    </source>
</evidence>
<comment type="subcellular location">
    <subcellularLocation>
        <location evidence="6">Endomembrane system</location>
        <topology evidence="6">Single-pass membrane protein</topology>
    </subcellularLocation>
    <subcellularLocation>
        <location evidence="1">Nucleus membrane</location>
    </subcellularLocation>
</comment>
<evidence type="ECO:0000313" key="8">
    <source>
        <dbReference type="EMBL" id="CAB3267107.1"/>
    </source>
</evidence>
<dbReference type="Pfam" id="PF05705">
    <property type="entry name" value="DUF829"/>
    <property type="match status" value="1"/>
</dbReference>
<dbReference type="AlphaFoldDB" id="A0A6F9DUI1"/>
<keyword evidence="2 7" id="KW-0812">Transmembrane</keyword>
<organism evidence="8">
    <name type="scientific">Phallusia mammillata</name>
    <dbReference type="NCBI Taxonomy" id="59560"/>
    <lineage>
        <taxon>Eukaryota</taxon>
        <taxon>Metazoa</taxon>
        <taxon>Chordata</taxon>
        <taxon>Tunicata</taxon>
        <taxon>Ascidiacea</taxon>
        <taxon>Phlebobranchia</taxon>
        <taxon>Ascidiidae</taxon>
        <taxon>Phallusia</taxon>
    </lineage>
</organism>
<reference evidence="8" key="1">
    <citation type="submission" date="2020-04" db="EMBL/GenBank/DDBJ databases">
        <authorList>
            <person name="Neveu A P."/>
        </authorList>
    </citation>
    <scope>NUCLEOTIDE SEQUENCE</scope>
    <source>
        <tissue evidence="8">Whole embryo</tissue>
    </source>
</reference>
<dbReference type="EMBL" id="LR791245">
    <property type="protein sequence ID" value="CAB3267107.1"/>
    <property type="molecule type" value="mRNA"/>
</dbReference>
<evidence type="ECO:0000256" key="3">
    <source>
        <dbReference type="ARBA" id="ARBA00022989"/>
    </source>
</evidence>
<evidence type="ECO:0000256" key="7">
    <source>
        <dbReference type="SAM" id="Phobius"/>
    </source>
</evidence>
<sequence>MTAELSNVSYKLSYPEGEINGNTPVVYLLGWGGSTPKQVAKYADIYLRKQCVTIAVAQPGKAQFFEHPRSPKKEIRARRSPQLLVDNNLSANPVLLHVFSNAGYLHYGVLTKILKEHQRNIIGSVFDSCPGGVDIHLAARAFLESLRSIVPIPKWFLSPVTKLVVIVFNLILWFYALSGNKDKNENLEQVFSVSASHAWPQLYLYSDCDALILASSVSAVMEQAKGVAVVRSHNFLTSAHVQHYRKFPDRYEQECVDFLEFCTKDCGRSILSKI</sequence>
<keyword evidence="3 7" id="KW-1133">Transmembrane helix</keyword>